<organism evidence="2">
    <name type="scientific">Vecturithrix granuli</name>
    <dbReference type="NCBI Taxonomy" id="1499967"/>
    <lineage>
        <taxon>Bacteria</taxon>
        <taxon>Candidatus Moduliflexota</taxon>
        <taxon>Candidatus Vecturitrichia</taxon>
        <taxon>Candidatus Vecturitrichales</taxon>
        <taxon>Candidatus Vecturitrichaceae</taxon>
        <taxon>Candidatus Vecturithrix</taxon>
    </lineage>
</organism>
<reference evidence="2" key="1">
    <citation type="journal article" date="2015" name="PeerJ">
        <title>First genomic representation of candidate bacterial phylum KSB3 points to enhanced environmental sensing as a trigger of wastewater bulking.</title>
        <authorList>
            <person name="Sekiguchi Y."/>
            <person name="Ohashi A."/>
            <person name="Parks D.H."/>
            <person name="Yamauchi T."/>
            <person name="Tyson G.W."/>
            <person name="Hugenholtz P."/>
        </authorList>
    </citation>
    <scope>NUCLEOTIDE SEQUENCE [LARGE SCALE GENOMIC DNA]</scope>
</reference>
<evidence type="ECO:0000313" key="2">
    <source>
        <dbReference type="EMBL" id="GAK58079.1"/>
    </source>
</evidence>
<dbReference type="HOGENOM" id="CLU_835936_0_0_0"/>
<dbReference type="PANTHER" id="PTHR43245:SF55">
    <property type="entry name" value="NAD(P)-BINDING DOMAIN-CONTAINING PROTEIN"/>
    <property type="match status" value="1"/>
</dbReference>
<name>A0A081C0H4_VECG1</name>
<dbReference type="InterPro" id="IPR001509">
    <property type="entry name" value="Epimerase_deHydtase"/>
</dbReference>
<dbReference type="STRING" id="1499967.U27_05052"/>
<dbReference type="Pfam" id="PF01370">
    <property type="entry name" value="Epimerase"/>
    <property type="match status" value="1"/>
</dbReference>
<evidence type="ECO:0000313" key="3">
    <source>
        <dbReference type="Proteomes" id="UP000030661"/>
    </source>
</evidence>
<protein>
    <submittedName>
        <fullName evidence="2">Hypothetical conserved protein</fullName>
    </submittedName>
</protein>
<sequence>MRIVMIGGTGHVGTYLVPRLVEAKHEVICVSRGESEPYQFHSAWGQVQRVTLNRETEEREGKFGKRIQEFEADAVIDMICFTPASARQLVTALRGRVQHLLVCGTIWIHGRSSQVPTEESQNCDAFEEYGIQKEQMTAYLLDEARCNRMPITVLHPGHIVGPGWVPVNPLGNFNPQVFTTLARGDELAFPTLGMETLHHVHADDVAQAFEHALTHWSTAVGEDFHVTSGAALTLRGYAEAVASWFGQEPNLKFLAGDEWKTGLSATDIEKTWEHLEHSPNCSIDKARKLLDYQPRYTSLAAIYEALQWLIQHEVILP</sequence>
<dbReference type="EMBL" id="DF820466">
    <property type="protein sequence ID" value="GAK58079.1"/>
    <property type="molecule type" value="Genomic_DNA"/>
</dbReference>
<keyword evidence="3" id="KW-1185">Reference proteome</keyword>
<feature type="domain" description="NAD-dependent epimerase/dehydratase" evidence="1">
    <location>
        <begin position="3"/>
        <end position="224"/>
    </location>
</feature>
<dbReference type="eggNOG" id="COG0451">
    <property type="taxonomic scope" value="Bacteria"/>
</dbReference>
<evidence type="ECO:0000259" key="1">
    <source>
        <dbReference type="Pfam" id="PF01370"/>
    </source>
</evidence>
<dbReference type="Proteomes" id="UP000030661">
    <property type="component" value="Unassembled WGS sequence"/>
</dbReference>
<dbReference type="PANTHER" id="PTHR43245">
    <property type="entry name" value="BIFUNCTIONAL POLYMYXIN RESISTANCE PROTEIN ARNA"/>
    <property type="match status" value="1"/>
</dbReference>
<dbReference type="SUPFAM" id="SSF51735">
    <property type="entry name" value="NAD(P)-binding Rossmann-fold domains"/>
    <property type="match status" value="1"/>
</dbReference>
<dbReference type="Gene3D" id="3.40.50.720">
    <property type="entry name" value="NAD(P)-binding Rossmann-like Domain"/>
    <property type="match status" value="1"/>
</dbReference>
<dbReference type="InterPro" id="IPR036291">
    <property type="entry name" value="NAD(P)-bd_dom_sf"/>
</dbReference>
<dbReference type="AlphaFoldDB" id="A0A081C0H4"/>
<accession>A0A081C0H4</accession>
<proteinExistence type="predicted"/>
<dbReference type="InterPro" id="IPR050177">
    <property type="entry name" value="Lipid_A_modif_metabolic_enz"/>
</dbReference>
<gene>
    <name evidence="2" type="ORF">U27_05052</name>
</gene>